<organism evidence="1">
    <name type="scientific">Rhizophora mucronata</name>
    <name type="common">Asiatic mangrove</name>
    <dbReference type="NCBI Taxonomy" id="61149"/>
    <lineage>
        <taxon>Eukaryota</taxon>
        <taxon>Viridiplantae</taxon>
        <taxon>Streptophyta</taxon>
        <taxon>Embryophyta</taxon>
        <taxon>Tracheophyta</taxon>
        <taxon>Spermatophyta</taxon>
        <taxon>Magnoliopsida</taxon>
        <taxon>eudicotyledons</taxon>
        <taxon>Gunneridae</taxon>
        <taxon>Pentapetalae</taxon>
        <taxon>rosids</taxon>
        <taxon>fabids</taxon>
        <taxon>Malpighiales</taxon>
        <taxon>Rhizophoraceae</taxon>
        <taxon>Rhizophora</taxon>
    </lineage>
</organism>
<name>A0A2P2IHB2_RHIMU</name>
<sequence>MALLSSLTLTRGALIHLNYGNKILRFTKFVPLIKAQVSPLL</sequence>
<dbReference type="EMBL" id="GGEC01000133">
    <property type="protein sequence ID" value="MBW80616.1"/>
    <property type="molecule type" value="Transcribed_RNA"/>
</dbReference>
<evidence type="ECO:0000313" key="1">
    <source>
        <dbReference type="EMBL" id="MBW80616.1"/>
    </source>
</evidence>
<protein>
    <submittedName>
        <fullName evidence="1">Uncharacterized protein</fullName>
    </submittedName>
</protein>
<dbReference type="AlphaFoldDB" id="A0A2P2IHB2"/>
<reference evidence="1" key="1">
    <citation type="submission" date="2018-02" db="EMBL/GenBank/DDBJ databases">
        <title>Rhizophora mucronata_Transcriptome.</title>
        <authorList>
            <person name="Meera S.P."/>
            <person name="Sreeshan A."/>
            <person name="Augustine A."/>
        </authorList>
    </citation>
    <scope>NUCLEOTIDE SEQUENCE</scope>
    <source>
        <tissue evidence="1">Leaf</tissue>
    </source>
</reference>
<accession>A0A2P2IHB2</accession>
<proteinExistence type="predicted"/>